<dbReference type="CTD" id="10867"/>
<dbReference type="Pfam" id="PF00335">
    <property type="entry name" value="Tetraspanin"/>
    <property type="match status" value="1"/>
</dbReference>
<feature type="transmembrane region" description="Helical" evidence="8">
    <location>
        <begin position="278"/>
        <end position="298"/>
    </location>
</feature>
<evidence type="ECO:0000256" key="6">
    <source>
        <dbReference type="ARBA" id="ARBA00023180"/>
    </source>
</evidence>
<dbReference type="PRINTS" id="PR00259">
    <property type="entry name" value="TMFOUR"/>
</dbReference>
<reference evidence="10" key="1">
    <citation type="submission" date="2025-08" db="UniProtKB">
        <authorList>
            <consortium name="RefSeq"/>
        </authorList>
    </citation>
    <scope>IDENTIFICATION</scope>
    <source>
        <tissue evidence="10">Kidney</tissue>
    </source>
</reference>
<dbReference type="GO" id="GO:0005886">
    <property type="term" value="C:plasma membrane"/>
    <property type="evidence" value="ECO:0007669"/>
    <property type="project" value="TreeGrafter"/>
</dbReference>
<evidence type="ECO:0000256" key="4">
    <source>
        <dbReference type="ARBA" id="ARBA00022989"/>
    </source>
</evidence>
<dbReference type="InParanoid" id="A0A1S3FR75"/>
<feature type="region of interest" description="Disordered" evidence="7">
    <location>
        <begin position="341"/>
        <end position="405"/>
    </location>
</feature>
<name>A0A1S3FR75_DIPOR</name>
<dbReference type="PROSITE" id="PS00421">
    <property type="entry name" value="TM4_1"/>
    <property type="match status" value="1"/>
</dbReference>
<dbReference type="Proteomes" id="UP000081671">
    <property type="component" value="Unplaced"/>
</dbReference>
<feature type="compositionally biased region" description="Basic and acidic residues" evidence="7">
    <location>
        <begin position="386"/>
        <end position="397"/>
    </location>
</feature>
<dbReference type="KEGG" id="dord:105991045"/>
<dbReference type="InterPro" id="IPR018503">
    <property type="entry name" value="Tetraspanin_CS"/>
</dbReference>
<dbReference type="OrthoDB" id="432835at2759"/>
<evidence type="ECO:0000256" key="3">
    <source>
        <dbReference type="ARBA" id="ARBA00022692"/>
    </source>
</evidence>
<protein>
    <submittedName>
        <fullName evidence="10">Tetraspanin-9</fullName>
    </submittedName>
</protein>
<evidence type="ECO:0000256" key="5">
    <source>
        <dbReference type="ARBA" id="ARBA00023136"/>
    </source>
</evidence>
<evidence type="ECO:0000313" key="9">
    <source>
        <dbReference type="Proteomes" id="UP000081671"/>
    </source>
</evidence>
<evidence type="ECO:0000256" key="7">
    <source>
        <dbReference type="SAM" id="MobiDB-lite"/>
    </source>
</evidence>
<organism evidence="9 10">
    <name type="scientific">Dipodomys ordii</name>
    <name type="common">Ord's kangaroo rat</name>
    <dbReference type="NCBI Taxonomy" id="10020"/>
    <lineage>
        <taxon>Eukaryota</taxon>
        <taxon>Metazoa</taxon>
        <taxon>Chordata</taxon>
        <taxon>Craniata</taxon>
        <taxon>Vertebrata</taxon>
        <taxon>Euteleostomi</taxon>
        <taxon>Mammalia</taxon>
        <taxon>Eutheria</taxon>
        <taxon>Euarchontoglires</taxon>
        <taxon>Glires</taxon>
        <taxon>Rodentia</taxon>
        <taxon>Castorimorpha</taxon>
        <taxon>Heteromyidae</taxon>
        <taxon>Dipodomyinae</taxon>
        <taxon>Dipodomys</taxon>
    </lineage>
</organism>
<keyword evidence="5 8" id="KW-0472">Membrane</keyword>
<comment type="similarity">
    <text evidence="2">Belongs to the tetraspanin (TM4SF) family.</text>
</comment>
<evidence type="ECO:0000256" key="1">
    <source>
        <dbReference type="ARBA" id="ARBA00004141"/>
    </source>
</evidence>
<keyword evidence="9" id="KW-1185">Reference proteome</keyword>
<evidence type="ECO:0000256" key="8">
    <source>
        <dbReference type="SAM" id="Phobius"/>
    </source>
</evidence>
<dbReference type="RefSeq" id="XP_012879058.1">
    <property type="nucleotide sequence ID" value="XM_013023604.1"/>
</dbReference>
<accession>A0A1S3FR75</accession>
<keyword evidence="3 8" id="KW-0812">Transmembrane</keyword>
<keyword evidence="4 8" id="KW-1133">Transmembrane helix</keyword>
<dbReference type="InterPro" id="IPR018499">
    <property type="entry name" value="Tetraspanin/Peripherin"/>
</dbReference>
<dbReference type="GeneID" id="105991045"/>
<feature type="compositionally biased region" description="Low complexity" evidence="7">
    <location>
        <begin position="63"/>
        <end position="81"/>
    </location>
</feature>
<keyword evidence="6" id="KW-0325">Glycoprotein</keyword>
<gene>
    <name evidence="10" type="primary">Tspan9</name>
</gene>
<comment type="subcellular location">
    <subcellularLocation>
        <location evidence="1">Membrane</location>
        <topology evidence="1">Multi-pass membrane protein</topology>
    </subcellularLocation>
</comment>
<dbReference type="PANTHER" id="PTHR19282">
    <property type="entry name" value="TETRASPANIN"/>
    <property type="match status" value="1"/>
</dbReference>
<evidence type="ECO:0000313" key="10">
    <source>
        <dbReference type="RefSeq" id="XP_012879058.1"/>
    </source>
</evidence>
<dbReference type="AlphaFoldDB" id="A0A1S3FR75"/>
<feature type="region of interest" description="Disordered" evidence="7">
    <location>
        <begin position="18"/>
        <end position="81"/>
    </location>
</feature>
<evidence type="ECO:0000256" key="2">
    <source>
        <dbReference type="ARBA" id="ARBA00006840"/>
    </source>
</evidence>
<dbReference type="PANTHER" id="PTHR19282:SF41">
    <property type="entry name" value="TETRASPANIN-9"/>
    <property type="match status" value="1"/>
</dbReference>
<proteinExistence type="inferred from homology"/>
<sequence>MGAMVVLETHGLLAGPKGCVTKPVHPRGRPRGERAVLPVGGARRGGRDLPASRPHPPVRRPHWPGWGPGVRPGRPGSFQGPVPVSSVPDDFVLSVSHFWAPRFGAHPPALLFPPLTPAVWPLDAARGFRGDGLGGWCHRCQVILPSPADLPPGSGRGAPQCPHLFWIVGDPAAKANGGPGPIRGAPGPSGEPRSALWPLACRGFLVWPPPLRFAPGPQLAVSLLPQAPAIWWPVAGPGRVWQQLCGCGLLGVGIWLSVSQGNFATFSPSFPSLSAANLVIALGAVVMVTGFLGCLGAIKENKCLLLSGCYEKMKMWFEDHRHVLGAVGMCVLVMQVRPGTAQARPKPGPQSPKGPPRAQACPGGTAETQVELWPLRTPSLCPRPGPRREELGEREGVDSGVRQGR</sequence>
<feature type="compositionally biased region" description="Pro residues" evidence="7">
    <location>
        <begin position="346"/>
        <end position="355"/>
    </location>
</feature>